<dbReference type="EMBL" id="KN767370">
    <property type="protein sequence ID" value="KIH47667.1"/>
    <property type="molecule type" value="Genomic_DNA"/>
</dbReference>
<dbReference type="AlphaFoldDB" id="A0A0C2CCS4"/>
<gene>
    <name evidence="1" type="ORF">ANCDUO_22270</name>
</gene>
<accession>A0A0C2CCS4</accession>
<evidence type="ECO:0000313" key="2">
    <source>
        <dbReference type="Proteomes" id="UP000054047"/>
    </source>
</evidence>
<proteinExistence type="predicted"/>
<name>A0A0C2CCS4_9BILA</name>
<protein>
    <submittedName>
        <fullName evidence="1">Uncharacterized protein</fullName>
    </submittedName>
</protein>
<dbReference type="Proteomes" id="UP000054047">
    <property type="component" value="Unassembled WGS sequence"/>
</dbReference>
<keyword evidence="2" id="KW-1185">Reference proteome</keyword>
<sequence length="140" mass="16397">MIDQEISRLQQLSRQLGILGELDLDQLAEWLDETLEQAGHDDSAMRTLSELLEVDSTQVALSGQPSTSGTQRASFNEKRGRFAHCVNETSHVRQNILPQRRINPYWQRSQLTDEPPKLTDSFWKWRKSKMTIVYHEFRIW</sequence>
<reference evidence="1 2" key="1">
    <citation type="submission" date="2013-12" db="EMBL/GenBank/DDBJ databases">
        <title>Draft genome of the parsitic nematode Ancylostoma duodenale.</title>
        <authorList>
            <person name="Mitreva M."/>
        </authorList>
    </citation>
    <scope>NUCLEOTIDE SEQUENCE [LARGE SCALE GENOMIC DNA]</scope>
    <source>
        <strain evidence="1 2">Zhejiang</strain>
    </source>
</reference>
<organism evidence="1 2">
    <name type="scientific">Ancylostoma duodenale</name>
    <dbReference type="NCBI Taxonomy" id="51022"/>
    <lineage>
        <taxon>Eukaryota</taxon>
        <taxon>Metazoa</taxon>
        <taxon>Ecdysozoa</taxon>
        <taxon>Nematoda</taxon>
        <taxon>Chromadorea</taxon>
        <taxon>Rhabditida</taxon>
        <taxon>Rhabditina</taxon>
        <taxon>Rhabditomorpha</taxon>
        <taxon>Strongyloidea</taxon>
        <taxon>Ancylostomatidae</taxon>
        <taxon>Ancylostomatinae</taxon>
        <taxon>Ancylostoma</taxon>
    </lineage>
</organism>
<evidence type="ECO:0000313" key="1">
    <source>
        <dbReference type="EMBL" id="KIH47667.1"/>
    </source>
</evidence>